<evidence type="ECO:0000259" key="3">
    <source>
        <dbReference type="PROSITE" id="PS51186"/>
    </source>
</evidence>
<dbReference type="NCBIfam" id="NF007853">
    <property type="entry name" value="PRK10562.1"/>
    <property type="match status" value="1"/>
</dbReference>
<organism evidence="4 5">
    <name type="scientific">Youxingia wuxianensis</name>
    <dbReference type="NCBI Taxonomy" id="2763678"/>
    <lineage>
        <taxon>Bacteria</taxon>
        <taxon>Bacillati</taxon>
        <taxon>Bacillota</taxon>
        <taxon>Clostridia</taxon>
        <taxon>Eubacteriales</taxon>
        <taxon>Oscillospiraceae</taxon>
        <taxon>Youxingia</taxon>
    </lineage>
</organism>
<sequence length="142" mass="16472">MIERLKEEQIDAVMEIWLSANIQAHDFINKSYWLSNYQKVKEEFLPVSETYVFVQEGQVRGFISILNGDYIGGLFVAPFCQRQGIGSKLLAYCQRNYPLLMLGVYAQNKQAVNFYTKSGFIKLKKQAEEDTGCTEYLMSWKK</sequence>
<keyword evidence="2 4" id="KW-0012">Acyltransferase</keyword>
<dbReference type="AlphaFoldDB" id="A0A926IGW8"/>
<dbReference type="Gene3D" id="3.40.630.30">
    <property type="match status" value="1"/>
</dbReference>
<dbReference type="EMBL" id="JACRTD010000001">
    <property type="protein sequence ID" value="MBC8584113.1"/>
    <property type="molecule type" value="Genomic_DNA"/>
</dbReference>
<comment type="caution">
    <text evidence="4">The sequence shown here is derived from an EMBL/GenBank/DDBJ whole genome shotgun (WGS) entry which is preliminary data.</text>
</comment>
<keyword evidence="5" id="KW-1185">Reference proteome</keyword>
<dbReference type="Proteomes" id="UP000623678">
    <property type="component" value="Unassembled WGS sequence"/>
</dbReference>
<reference evidence="4" key="1">
    <citation type="submission" date="2020-08" db="EMBL/GenBank/DDBJ databases">
        <title>Genome public.</title>
        <authorList>
            <person name="Liu C."/>
            <person name="Sun Q."/>
        </authorList>
    </citation>
    <scope>NUCLEOTIDE SEQUENCE</scope>
    <source>
        <strain evidence="4">NSJ-64</strain>
    </source>
</reference>
<accession>A0A926IGW8</accession>
<dbReference type="CDD" id="cd04301">
    <property type="entry name" value="NAT_SF"/>
    <property type="match status" value="1"/>
</dbReference>
<evidence type="ECO:0000256" key="2">
    <source>
        <dbReference type="ARBA" id="ARBA00023315"/>
    </source>
</evidence>
<dbReference type="EC" id="2.3.1.-" evidence="4"/>
<evidence type="ECO:0000313" key="5">
    <source>
        <dbReference type="Proteomes" id="UP000623678"/>
    </source>
</evidence>
<dbReference type="PANTHER" id="PTHR43800:SF1">
    <property type="entry name" value="PEPTIDYL-LYSINE N-ACETYLTRANSFERASE YJAB"/>
    <property type="match status" value="1"/>
</dbReference>
<dbReference type="InterPro" id="IPR000182">
    <property type="entry name" value="GNAT_dom"/>
</dbReference>
<gene>
    <name evidence="4" type="ORF">H8705_00755</name>
</gene>
<dbReference type="PROSITE" id="PS51186">
    <property type="entry name" value="GNAT"/>
    <property type="match status" value="1"/>
</dbReference>
<proteinExistence type="predicted"/>
<evidence type="ECO:0000313" key="4">
    <source>
        <dbReference type="EMBL" id="MBC8584113.1"/>
    </source>
</evidence>
<protein>
    <submittedName>
        <fullName evidence="4">N-acetyltransferase</fullName>
        <ecNumber evidence="4">2.3.1.-</ecNumber>
    </submittedName>
</protein>
<dbReference type="InterPro" id="IPR016181">
    <property type="entry name" value="Acyl_CoA_acyltransferase"/>
</dbReference>
<dbReference type="SUPFAM" id="SSF55729">
    <property type="entry name" value="Acyl-CoA N-acyltransferases (Nat)"/>
    <property type="match status" value="1"/>
</dbReference>
<dbReference type="GO" id="GO:0016747">
    <property type="term" value="F:acyltransferase activity, transferring groups other than amino-acyl groups"/>
    <property type="evidence" value="ECO:0007669"/>
    <property type="project" value="InterPro"/>
</dbReference>
<dbReference type="RefSeq" id="WP_262393967.1">
    <property type="nucleotide sequence ID" value="NZ_JACRTD010000001.1"/>
</dbReference>
<dbReference type="Pfam" id="PF13673">
    <property type="entry name" value="Acetyltransf_10"/>
    <property type="match status" value="1"/>
</dbReference>
<evidence type="ECO:0000256" key="1">
    <source>
        <dbReference type="ARBA" id="ARBA00022679"/>
    </source>
</evidence>
<keyword evidence="1 4" id="KW-0808">Transferase</keyword>
<name>A0A926IGW8_9FIRM</name>
<dbReference type="PANTHER" id="PTHR43800">
    <property type="entry name" value="PEPTIDYL-LYSINE N-ACETYLTRANSFERASE YJAB"/>
    <property type="match status" value="1"/>
</dbReference>
<feature type="domain" description="N-acetyltransferase" evidence="3">
    <location>
        <begin position="1"/>
        <end position="142"/>
    </location>
</feature>